<evidence type="ECO:0000313" key="3">
    <source>
        <dbReference type="Proteomes" id="UP001615550"/>
    </source>
</evidence>
<dbReference type="EMBL" id="JBGORX010000033">
    <property type="protein sequence ID" value="MFJ1270233.1"/>
    <property type="molecule type" value="Genomic_DNA"/>
</dbReference>
<organism evidence="2 3">
    <name type="scientific">Legionella lytica</name>
    <dbReference type="NCBI Taxonomy" id="96232"/>
    <lineage>
        <taxon>Bacteria</taxon>
        <taxon>Pseudomonadati</taxon>
        <taxon>Pseudomonadota</taxon>
        <taxon>Gammaproteobacteria</taxon>
        <taxon>Legionellales</taxon>
        <taxon>Legionellaceae</taxon>
        <taxon>Legionella</taxon>
    </lineage>
</organism>
<feature type="coiled-coil region" evidence="1">
    <location>
        <begin position="5"/>
        <end position="32"/>
    </location>
</feature>
<dbReference type="RefSeq" id="WP_400189012.1">
    <property type="nucleotide sequence ID" value="NZ_JBGORX010000033.1"/>
</dbReference>
<evidence type="ECO:0000256" key="1">
    <source>
        <dbReference type="SAM" id="Coils"/>
    </source>
</evidence>
<evidence type="ECO:0000313" key="2">
    <source>
        <dbReference type="EMBL" id="MFJ1270233.1"/>
    </source>
</evidence>
<feature type="coiled-coil region" evidence="1">
    <location>
        <begin position="65"/>
        <end position="127"/>
    </location>
</feature>
<keyword evidence="3" id="KW-1185">Reference proteome</keyword>
<sequence>VQGELDRQVEVVRRLEGKALELNRQNDSLQEQLHSSHQTSEEVRLRLIEELKQQQQATETAQLAAHETLTRLESLQDEHTQLTEKAQLLGQRNEELYSQVGSLETQVEELNKEQTRLQDLVRNEQRTVNEAQA</sequence>
<keyword evidence="1" id="KW-0175">Coiled coil</keyword>
<dbReference type="Proteomes" id="UP001615550">
    <property type="component" value="Unassembled WGS sequence"/>
</dbReference>
<gene>
    <name evidence="2" type="ORF">ACD661_16950</name>
</gene>
<comment type="caution">
    <text evidence="2">The sequence shown here is derived from an EMBL/GenBank/DDBJ whole genome shotgun (WGS) entry which is preliminary data.</text>
</comment>
<feature type="non-terminal residue" evidence="2">
    <location>
        <position position="133"/>
    </location>
</feature>
<feature type="non-terminal residue" evidence="2">
    <location>
        <position position="1"/>
    </location>
</feature>
<accession>A0ABW8DBZ3</accession>
<protein>
    <submittedName>
        <fullName evidence="2">Uncharacterized protein</fullName>
    </submittedName>
</protein>
<proteinExistence type="predicted"/>
<name>A0ABW8DBZ3_9GAMM</name>
<reference evidence="2 3" key="1">
    <citation type="submission" date="2024-08" db="EMBL/GenBank/DDBJ databases">
        <title>Draft Genome Sequence of Legionella lytica strain DSB2004, Isolated From a Fire Sprinkler System.</title>
        <authorList>
            <person name="Everhart A.D."/>
            <person name="Kidane D.T."/>
            <person name="Farone A.L."/>
            <person name="Farone M.B."/>
        </authorList>
    </citation>
    <scope>NUCLEOTIDE SEQUENCE [LARGE SCALE GENOMIC DNA]</scope>
    <source>
        <strain evidence="2 3">DSB2004</strain>
    </source>
</reference>